<feature type="compositionally biased region" description="Low complexity" evidence="1">
    <location>
        <begin position="1"/>
        <end position="20"/>
    </location>
</feature>
<organism evidence="2 3">
    <name type="scientific">Bradyrhizobium daqingense</name>
    <dbReference type="NCBI Taxonomy" id="993502"/>
    <lineage>
        <taxon>Bacteria</taxon>
        <taxon>Pseudomonadati</taxon>
        <taxon>Pseudomonadota</taxon>
        <taxon>Alphaproteobacteria</taxon>
        <taxon>Hyphomicrobiales</taxon>
        <taxon>Nitrobacteraceae</taxon>
        <taxon>Bradyrhizobium</taxon>
    </lineage>
</organism>
<evidence type="ECO:0000256" key="1">
    <source>
        <dbReference type="SAM" id="MobiDB-lite"/>
    </source>
</evidence>
<proteinExistence type="predicted"/>
<sequence>MRPLKLSASKSSSLSPSRLRQWPSVPVTQAGALVSPNAYVGVGRIGSSSSCSRILDPSLAKYAASEAMPEFGGQRAGADFLVGARPEMRQDRSSDGALHRVEYPGAVRIDIRPVKDRGLFGHHCRDRAQGLLAGKRGIPANIQRSTQSSGVGLGDVPVEACQVFDRQNIRRRLPEADMICLLRRDPEMSGVAPERSAPRRSILPAISSGGAKRSSPIARSASRGRAPGGNSRTPLRSRTTTPSTRSSVLLCLTVRREKVL</sequence>
<accession>A0A562KBS6</accession>
<evidence type="ECO:0000313" key="3">
    <source>
        <dbReference type="Proteomes" id="UP000317176"/>
    </source>
</evidence>
<evidence type="ECO:0000313" key="2">
    <source>
        <dbReference type="EMBL" id="TWH92870.1"/>
    </source>
</evidence>
<feature type="region of interest" description="Disordered" evidence="1">
    <location>
        <begin position="1"/>
        <end position="21"/>
    </location>
</feature>
<dbReference type="Proteomes" id="UP000317176">
    <property type="component" value="Unassembled WGS sequence"/>
</dbReference>
<name>A0A562KBS6_9BRAD</name>
<reference evidence="2 3" key="1">
    <citation type="journal article" date="2015" name="Stand. Genomic Sci.">
        <title>Genomic Encyclopedia of Bacterial and Archaeal Type Strains, Phase III: the genomes of soil and plant-associated and newly described type strains.</title>
        <authorList>
            <person name="Whitman W.B."/>
            <person name="Woyke T."/>
            <person name="Klenk H.P."/>
            <person name="Zhou Y."/>
            <person name="Lilburn T.G."/>
            <person name="Beck B.J."/>
            <person name="De Vos P."/>
            <person name="Vandamme P."/>
            <person name="Eisen J.A."/>
            <person name="Garrity G."/>
            <person name="Hugenholtz P."/>
            <person name="Kyrpides N.C."/>
        </authorList>
    </citation>
    <scope>NUCLEOTIDE SEQUENCE [LARGE SCALE GENOMIC DNA]</scope>
    <source>
        <strain evidence="2 3">CGMCC 1.10947</strain>
    </source>
</reference>
<keyword evidence="3" id="KW-1185">Reference proteome</keyword>
<comment type="caution">
    <text evidence="2">The sequence shown here is derived from an EMBL/GenBank/DDBJ whole genome shotgun (WGS) entry which is preliminary data.</text>
</comment>
<gene>
    <name evidence="2" type="ORF">IQ17_07106</name>
</gene>
<feature type="region of interest" description="Disordered" evidence="1">
    <location>
        <begin position="188"/>
        <end position="247"/>
    </location>
</feature>
<dbReference type="AlphaFoldDB" id="A0A562KBS6"/>
<protein>
    <submittedName>
        <fullName evidence="2">Uncharacterized protein</fullName>
    </submittedName>
</protein>
<dbReference type="EMBL" id="VLKL01000047">
    <property type="protein sequence ID" value="TWH92870.1"/>
    <property type="molecule type" value="Genomic_DNA"/>
</dbReference>
<feature type="compositionally biased region" description="Low complexity" evidence="1">
    <location>
        <begin position="231"/>
        <end position="247"/>
    </location>
</feature>